<keyword evidence="4 14" id="KW-0479">Metal-binding</keyword>
<dbReference type="SUPFAM" id="SSF50249">
    <property type="entry name" value="Nucleic acid-binding proteins"/>
    <property type="match status" value="1"/>
</dbReference>
<evidence type="ECO:0000256" key="7">
    <source>
        <dbReference type="ARBA" id="ARBA00022840"/>
    </source>
</evidence>
<keyword evidence="11 14" id="KW-0131">Cell cycle</keyword>
<dbReference type="Proteomes" id="UP000680866">
    <property type="component" value="Chromosome"/>
</dbReference>
<proteinExistence type="inferred from homology"/>
<evidence type="ECO:0000256" key="6">
    <source>
        <dbReference type="ARBA" id="ARBA00022763"/>
    </source>
</evidence>
<sequence>MRFIDLAATSAAVKAISGRRAKIDLLAGALRDLAPDEVLAGSAYLAGELRQRQTGVGYASLRDLPPPAAEPTLTVAAVDAAIAEIAGLAGPGSQGRRRDLLGALFTAATADEQRLLVGLFSGELRQGAQAGLLADAVARAAGVPVAVVRRALLLAGDLKAVAVAALTGGEAALAGFALRVGRPLTPMLAQSAPSVDEAFGTVGAPAVVDVKLDGIRIQVHRSGTDVAVFTRSLDEITPRVPEVVAAVRALPVREVVLDGEAIALDATGRPRPFQETSSRAATRGARRAVTAQVKGAGRAKSGSPGAPATAGDEPAGSGPVGAGPTIAVAAGATTAASTGGGVALTPYFFDLLHLDGTDLLDAPGRDRWAALADAVAAPLLVGRTTVDSVEAAAAAFTAALDAGHEGVVVKAPDAPYEAGRRGAAWIKVKPRHTLDLVVLAVEWGSGRRQGWLSNLHLGARDPATGGFVMLGKTFKGLTDELLRWQTERFLGLAVERGDWVVTVRPEQVVEIAFDGVQRSTRYPGGVALRFARVVRYRDDKTAAQADTIDAVRAIHGG</sequence>
<dbReference type="GO" id="GO:0006310">
    <property type="term" value="P:DNA recombination"/>
    <property type="evidence" value="ECO:0007669"/>
    <property type="project" value="UniProtKB-UniRule"/>
</dbReference>
<evidence type="ECO:0000256" key="9">
    <source>
        <dbReference type="ARBA" id="ARBA00023172"/>
    </source>
</evidence>
<comment type="cofactor">
    <cofactor evidence="14">
        <name>Mg(2+)</name>
        <dbReference type="ChEBI" id="CHEBI:18420"/>
    </cofactor>
</comment>
<evidence type="ECO:0000256" key="12">
    <source>
        <dbReference type="ARBA" id="ARBA00034003"/>
    </source>
</evidence>
<dbReference type="PROSITE" id="PS00333">
    <property type="entry name" value="DNA_LIGASE_A2"/>
    <property type="match status" value="1"/>
</dbReference>
<evidence type="ECO:0000256" key="2">
    <source>
        <dbReference type="ARBA" id="ARBA00022618"/>
    </source>
</evidence>
<feature type="binding site" evidence="14">
    <location>
        <position position="421"/>
    </location>
    <ligand>
        <name>ATP</name>
        <dbReference type="ChEBI" id="CHEBI:30616"/>
    </ligand>
</feature>
<reference evidence="17" key="1">
    <citation type="submission" date="2020-08" db="EMBL/GenBank/DDBJ databases">
        <title>Whole genome shotgun sequence of Polymorphospora rubra NBRC 101157.</title>
        <authorList>
            <person name="Komaki H."/>
            <person name="Tamura T."/>
        </authorList>
    </citation>
    <scope>NUCLEOTIDE SEQUENCE</scope>
    <source>
        <strain evidence="17">NBRC 101157</strain>
    </source>
</reference>
<feature type="binding site" evidence="14">
    <location>
        <position position="231"/>
    </location>
    <ligand>
        <name>ATP</name>
        <dbReference type="ChEBI" id="CHEBI:30616"/>
    </ligand>
</feature>
<dbReference type="Gene3D" id="1.10.3260.10">
    <property type="entry name" value="DNA ligase, ATP-dependent, N-terminal domain"/>
    <property type="match status" value="1"/>
</dbReference>
<name>A0A810MTE5_9ACTN</name>
<keyword evidence="10 14" id="KW-0234">DNA repair</keyword>
<dbReference type="FunFam" id="2.40.50.140:FF:000163">
    <property type="entry name" value="Probable DNA ligase"/>
    <property type="match status" value="1"/>
</dbReference>
<feature type="compositionally biased region" description="Low complexity" evidence="15">
    <location>
        <begin position="279"/>
        <end position="291"/>
    </location>
</feature>
<dbReference type="AlphaFoldDB" id="A0A810MTE5"/>
<comment type="function">
    <text evidence="13 14">DNA ligase that seals nicks in double-stranded DNA during DNA replication, DNA recombination and DNA repair.</text>
</comment>
<dbReference type="Pfam" id="PF01068">
    <property type="entry name" value="DNA_ligase_A_M"/>
    <property type="match status" value="2"/>
</dbReference>
<dbReference type="HAMAP" id="MF_00407">
    <property type="entry name" value="DNA_ligase"/>
    <property type="match status" value="1"/>
</dbReference>
<dbReference type="Pfam" id="PF04679">
    <property type="entry name" value="DNA_ligase_A_C"/>
    <property type="match status" value="1"/>
</dbReference>
<dbReference type="CDD" id="cd07972">
    <property type="entry name" value="OBF_DNA_ligase_Arch_LigB"/>
    <property type="match status" value="1"/>
</dbReference>
<dbReference type="PANTHER" id="PTHR45674">
    <property type="entry name" value="DNA LIGASE 1/3 FAMILY MEMBER"/>
    <property type="match status" value="1"/>
</dbReference>
<dbReference type="GO" id="GO:0006281">
    <property type="term" value="P:DNA repair"/>
    <property type="evidence" value="ECO:0007669"/>
    <property type="project" value="UniProtKB-UniRule"/>
</dbReference>
<feature type="binding site" evidence="14">
    <location>
        <position position="216"/>
    </location>
    <ligand>
        <name>ATP</name>
        <dbReference type="ChEBI" id="CHEBI:30616"/>
    </ligand>
</feature>
<evidence type="ECO:0000256" key="3">
    <source>
        <dbReference type="ARBA" id="ARBA00022705"/>
    </source>
</evidence>
<evidence type="ECO:0000256" key="1">
    <source>
        <dbReference type="ARBA" id="ARBA00022598"/>
    </source>
</evidence>
<dbReference type="InterPro" id="IPR050191">
    <property type="entry name" value="ATP-dep_DNA_ligase"/>
</dbReference>
<evidence type="ECO:0000256" key="5">
    <source>
        <dbReference type="ARBA" id="ARBA00022741"/>
    </source>
</evidence>
<keyword evidence="18" id="KW-1185">Reference proteome</keyword>
<organism evidence="17 18">
    <name type="scientific">Polymorphospora rubra</name>
    <dbReference type="NCBI Taxonomy" id="338584"/>
    <lineage>
        <taxon>Bacteria</taxon>
        <taxon>Bacillati</taxon>
        <taxon>Actinomycetota</taxon>
        <taxon>Actinomycetes</taxon>
        <taxon>Micromonosporales</taxon>
        <taxon>Micromonosporaceae</taxon>
        <taxon>Polymorphospora</taxon>
    </lineage>
</organism>
<evidence type="ECO:0000256" key="4">
    <source>
        <dbReference type="ARBA" id="ARBA00022723"/>
    </source>
</evidence>
<keyword evidence="3 14" id="KW-0235">DNA replication</keyword>
<dbReference type="Gene3D" id="3.30.470.30">
    <property type="entry name" value="DNA ligase/mRNA capping enzyme"/>
    <property type="match status" value="2"/>
</dbReference>
<dbReference type="PROSITE" id="PS00697">
    <property type="entry name" value="DNA_LIGASE_A1"/>
    <property type="match status" value="1"/>
</dbReference>
<evidence type="ECO:0000256" key="14">
    <source>
        <dbReference type="HAMAP-Rule" id="MF_00407"/>
    </source>
</evidence>
<dbReference type="PROSITE" id="PS50160">
    <property type="entry name" value="DNA_LIGASE_A3"/>
    <property type="match status" value="1"/>
</dbReference>
<dbReference type="SUPFAM" id="SSF56091">
    <property type="entry name" value="DNA ligase/mRNA capping enzyme, catalytic domain"/>
    <property type="match status" value="1"/>
</dbReference>
<accession>A0A810MTE5</accession>
<dbReference type="GO" id="GO:0046872">
    <property type="term" value="F:metal ion binding"/>
    <property type="evidence" value="ECO:0007669"/>
    <property type="project" value="UniProtKB-KW"/>
</dbReference>
<dbReference type="GO" id="GO:0003677">
    <property type="term" value="F:DNA binding"/>
    <property type="evidence" value="ECO:0007669"/>
    <property type="project" value="InterPro"/>
</dbReference>
<dbReference type="GO" id="GO:0006260">
    <property type="term" value="P:DNA replication"/>
    <property type="evidence" value="ECO:0007669"/>
    <property type="project" value="UniProtKB-UniRule"/>
</dbReference>
<dbReference type="InterPro" id="IPR012308">
    <property type="entry name" value="DNA_ligase_ATP-dep_N"/>
</dbReference>
<dbReference type="EC" id="6.5.1.1" evidence="14"/>
<evidence type="ECO:0000313" key="18">
    <source>
        <dbReference type="Proteomes" id="UP000680866"/>
    </source>
</evidence>
<dbReference type="InterPro" id="IPR012340">
    <property type="entry name" value="NA-bd_OB-fold"/>
</dbReference>
<dbReference type="EMBL" id="AP023359">
    <property type="protein sequence ID" value="BCJ63894.1"/>
    <property type="molecule type" value="Genomic_DNA"/>
</dbReference>
<keyword evidence="1 14" id="KW-0436">Ligase</keyword>
<dbReference type="InterPro" id="IPR036599">
    <property type="entry name" value="DNA_ligase_N_sf"/>
</dbReference>
<dbReference type="RefSeq" id="WP_212821916.1">
    <property type="nucleotide sequence ID" value="NZ_AP023359.1"/>
</dbReference>
<keyword evidence="8 14" id="KW-0460">Magnesium</keyword>
<feature type="domain" description="ATP-dependent DNA ligase family profile" evidence="16">
    <location>
        <begin position="347"/>
        <end position="461"/>
    </location>
</feature>
<evidence type="ECO:0000256" key="8">
    <source>
        <dbReference type="ARBA" id="ARBA00022842"/>
    </source>
</evidence>
<feature type="binding site" evidence="14">
    <location>
        <position position="349"/>
    </location>
    <ligand>
        <name>ATP</name>
        <dbReference type="ChEBI" id="CHEBI:30616"/>
    </ligand>
</feature>
<evidence type="ECO:0000256" key="11">
    <source>
        <dbReference type="ARBA" id="ARBA00023306"/>
    </source>
</evidence>
<dbReference type="InterPro" id="IPR012309">
    <property type="entry name" value="DNA_ligase_ATP-dep_C"/>
</dbReference>
<evidence type="ECO:0000313" key="17">
    <source>
        <dbReference type="EMBL" id="BCJ63894.1"/>
    </source>
</evidence>
<keyword evidence="5 14" id="KW-0547">Nucleotide-binding</keyword>
<feature type="region of interest" description="Disordered" evidence="15">
    <location>
        <begin position="268"/>
        <end position="319"/>
    </location>
</feature>
<dbReference type="KEGG" id="pry:Prubr_09150"/>
<dbReference type="GO" id="GO:0003910">
    <property type="term" value="F:DNA ligase (ATP) activity"/>
    <property type="evidence" value="ECO:0007669"/>
    <property type="project" value="UniProtKB-UniRule"/>
</dbReference>
<keyword evidence="6 14" id="KW-0227">DNA damage</keyword>
<dbReference type="PANTHER" id="PTHR45674:SF13">
    <property type="entry name" value="DNA LIGASE-RELATED"/>
    <property type="match status" value="1"/>
</dbReference>
<feature type="binding site" evidence="14">
    <location>
        <position position="427"/>
    </location>
    <ligand>
        <name>ATP</name>
        <dbReference type="ChEBI" id="CHEBI:30616"/>
    </ligand>
</feature>
<comment type="similarity">
    <text evidence="14">Belongs to the ATP-dependent DNA ligase family.</text>
</comment>
<dbReference type="InterPro" id="IPR016059">
    <property type="entry name" value="DNA_ligase_ATP-dep_CS"/>
</dbReference>
<dbReference type="GO" id="GO:0005524">
    <property type="term" value="F:ATP binding"/>
    <property type="evidence" value="ECO:0007669"/>
    <property type="project" value="UniProtKB-UniRule"/>
</dbReference>
<gene>
    <name evidence="17" type="primary">ligB</name>
    <name evidence="14" type="synonym">lig</name>
    <name evidence="17" type="ORF">Prubr_09150</name>
</gene>
<feature type="active site" description="N6-AMP-lysine intermediate" evidence="14">
    <location>
        <position position="211"/>
    </location>
</feature>
<feature type="binding site" evidence="14">
    <location>
        <position position="209"/>
    </location>
    <ligand>
        <name>ATP</name>
        <dbReference type="ChEBI" id="CHEBI:30616"/>
    </ligand>
</feature>
<protein>
    <recommendedName>
        <fullName evidence="14">Probable DNA ligase</fullName>
        <ecNumber evidence="14">6.5.1.1</ecNumber>
    </recommendedName>
    <alternativeName>
        <fullName evidence="14">Polydeoxyribonucleotide synthase [ATP]</fullName>
    </alternativeName>
</protein>
<dbReference type="GO" id="GO:0051301">
    <property type="term" value="P:cell division"/>
    <property type="evidence" value="ECO:0007669"/>
    <property type="project" value="UniProtKB-KW"/>
</dbReference>
<comment type="catalytic activity">
    <reaction evidence="12 14">
        <text>ATP + (deoxyribonucleotide)n-3'-hydroxyl + 5'-phospho-(deoxyribonucleotide)m = (deoxyribonucleotide)n+m + AMP + diphosphate.</text>
        <dbReference type="EC" id="6.5.1.1"/>
    </reaction>
</comment>
<evidence type="ECO:0000256" key="13">
    <source>
        <dbReference type="ARBA" id="ARBA00054532"/>
    </source>
</evidence>
<evidence type="ECO:0000259" key="16">
    <source>
        <dbReference type="PROSITE" id="PS50160"/>
    </source>
</evidence>
<dbReference type="SUPFAM" id="SSF117018">
    <property type="entry name" value="ATP-dependent DNA ligase DNA-binding domain"/>
    <property type="match status" value="1"/>
</dbReference>
<dbReference type="InterPro" id="IPR012310">
    <property type="entry name" value="DNA_ligase_ATP-dep_cent"/>
</dbReference>
<keyword evidence="9 14" id="KW-0233">DNA recombination</keyword>
<evidence type="ECO:0000256" key="10">
    <source>
        <dbReference type="ARBA" id="ARBA00023204"/>
    </source>
</evidence>
<dbReference type="InterPro" id="IPR022865">
    <property type="entry name" value="DNA_ligae_ATP-dep_bac/arc"/>
</dbReference>
<keyword evidence="2 14" id="KW-0132">Cell division</keyword>
<dbReference type="Gene3D" id="2.40.50.140">
    <property type="entry name" value="Nucleic acid-binding proteins"/>
    <property type="match status" value="1"/>
</dbReference>
<dbReference type="Pfam" id="PF04675">
    <property type="entry name" value="DNA_ligase_A_N"/>
    <property type="match status" value="1"/>
</dbReference>
<keyword evidence="7 14" id="KW-0067">ATP-binding</keyword>
<evidence type="ECO:0000256" key="15">
    <source>
        <dbReference type="SAM" id="MobiDB-lite"/>
    </source>
</evidence>
<feature type="binding site" evidence="14">
    <location>
        <position position="260"/>
    </location>
    <ligand>
        <name>ATP</name>
        <dbReference type="ChEBI" id="CHEBI:30616"/>
    </ligand>
</feature>